<accession>A0A8J7F493</accession>
<gene>
    <name evidence="4" type="ORF">IQ247_19590</name>
</gene>
<organism evidence="4 5">
    <name type="scientific">Plectonema cf. radiosum LEGE 06105</name>
    <dbReference type="NCBI Taxonomy" id="945769"/>
    <lineage>
        <taxon>Bacteria</taxon>
        <taxon>Bacillati</taxon>
        <taxon>Cyanobacteriota</taxon>
        <taxon>Cyanophyceae</taxon>
        <taxon>Oscillatoriophycideae</taxon>
        <taxon>Oscillatoriales</taxon>
        <taxon>Microcoleaceae</taxon>
        <taxon>Plectonema</taxon>
    </lineage>
</organism>
<evidence type="ECO:0000259" key="3">
    <source>
        <dbReference type="PROSITE" id="PS50801"/>
    </source>
</evidence>
<dbReference type="EMBL" id="JADEWL010000074">
    <property type="protein sequence ID" value="MBE9214847.1"/>
    <property type="molecule type" value="Genomic_DNA"/>
</dbReference>
<dbReference type="InterPro" id="IPR003658">
    <property type="entry name" value="Anti-sigma_ant"/>
</dbReference>
<evidence type="ECO:0000256" key="1">
    <source>
        <dbReference type="ARBA" id="ARBA00009013"/>
    </source>
</evidence>
<dbReference type="InterPro" id="IPR002645">
    <property type="entry name" value="STAS_dom"/>
</dbReference>
<dbReference type="PANTHER" id="PTHR33495">
    <property type="entry name" value="ANTI-SIGMA FACTOR ANTAGONIST TM_1081-RELATED-RELATED"/>
    <property type="match status" value="1"/>
</dbReference>
<dbReference type="PROSITE" id="PS50801">
    <property type="entry name" value="STAS"/>
    <property type="match status" value="1"/>
</dbReference>
<feature type="domain" description="STAS" evidence="3">
    <location>
        <begin position="1"/>
        <end position="108"/>
    </location>
</feature>
<dbReference type="Proteomes" id="UP000620559">
    <property type="component" value="Unassembled WGS sequence"/>
</dbReference>
<comment type="similarity">
    <text evidence="1 2">Belongs to the anti-sigma-factor antagonist family.</text>
</comment>
<dbReference type="Gene3D" id="3.30.750.24">
    <property type="entry name" value="STAS domain"/>
    <property type="match status" value="1"/>
</dbReference>
<dbReference type="SUPFAM" id="SSF52091">
    <property type="entry name" value="SpoIIaa-like"/>
    <property type="match status" value="1"/>
</dbReference>
<comment type="caution">
    <text evidence="4">The sequence shown here is derived from an EMBL/GenBank/DDBJ whole genome shotgun (WGS) entry which is preliminary data.</text>
</comment>
<dbReference type="InterPro" id="IPR036513">
    <property type="entry name" value="STAS_dom_sf"/>
</dbReference>
<evidence type="ECO:0000256" key="2">
    <source>
        <dbReference type="RuleBase" id="RU003749"/>
    </source>
</evidence>
<sequence>MQAILNSPKITIIRPQESLNAVNALKLEQELDAALKQFGNTIVLLDLEKVDLIDSAGLMALVSGVKKAKQLQQRLCFCSVSPAHRILFQLTQLDRVFEIFDPGMIFSK</sequence>
<dbReference type="Pfam" id="PF01740">
    <property type="entry name" value="STAS"/>
    <property type="match status" value="1"/>
</dbReference>
<dbReference type="GO" id="GO:0043856">
    <property type="term" value="F:anti-sigma factor antagonist activity"/>
    <property type="evidence" value="ECO:0007669"/>
    <property type="project" value="InterPro"/>
</dbReference>
<reference evidence="4" key="1">
    <citation type="submission" date="2020-10" db="EMBL/GenBank/DDBJ databases">
        <authorList>
            <person name="Castelo-Branco R."/>
            <person name="Eusebio N."/>
            <person name="Adriana R."/>
            <person name="Vieira A."/>
            <person name="Brugerolle De Fraissinette N."/>
            <person name="Rezende De Castro R."/>
            <person name="Schneider M.P."/>
            <person name="Vasconcelos V."/>
            <person name="Leao P.N."/>
        </authorList>
    </citation>
    <scope>NUCLEOTIDE SEQUENCE</scope>
    <source>
        <strain evidence="4">LEGE 06105</strain>
    </source>
</reference>
<dbReference type="PANTHER" id="PTHR33495:SF2">
    <property type="entry name" value="ANTI-SIGMA FACTOR ANTAGONIST TM_1081-RELATED"/>
    <property type="match status" value="1"/>
</dbReference>
<keyword evidence="5" id="KW-1185">Reference proteome</keyword>
<dbReference type="RefSeq" id="WP_193922811.1">
    <property type="nucleotide sequence ID" value="NZ_JADEWL010000074.1"/>
</dbReference>
<evidence type="ECO:0000313" key="4">
    <source>
        <dbReference type="EMBL" id="MBE9214847.1"/>
    </source>
</evidence>
<dbReference type="CDD" id="cd07043">
    <property type="entry name" value="STAS_anti-anti-sigma_factors"/>
    <property type="match status" value="1"/>
</dbReference>
<protein>
    <recommendedName>
        <fullName evidence="2">Anti-sigma factor antagonist</fullName>
    </recommendedName>
</protein>
<dbReference type="AlphaFoldDB" id="A0A8J7F493"/>
<dbReference type="NCBIfam" id="TIGR00377">
    <property type="entry name" value="ant_ant_sig"/>
    <property type="match status" value="1"/>
</dbReference>
<proteinExistence type="inferred from homology"/>
<name>A0A8J7F493_9CYAN</name>
<evidence type="ECO:0000313" key="5">
    <source>
        <dbReference type="Proteomes" id="UP000620559"/>
    </source>
</evidence>